<dbReference type="EMBL" id="QGGT01000010">
    <property type="protein sequence ID" value="PWK31275.1"/>
    <property type="molecule type" value="Genomic_DNA"/>
</dbReference>
<keyword evidence="3" id="KW-1185">Reference proteome</keyword>
<name>A0A316F3Y5_9BURK</name>
<evidence type="ECO:0000313" key="3">
    <source>
        <dbReference type="Proteomes" id="UP000245754"/>
    </source>
</evidence>
<dbReference type="Proteomes" id="UP000245754">
    <property type="component" value="Unassembled WGS sequence"/>
</dbReference>
<feature type="region of interest" description="Disordered" evidence="1">
    <location>
        <begin position="122"/>
        <end position="147"/>
    </location>
</feature>
<feature type="compositionally biased region" description="Basic and acidic residues" evidence="1">
    <location>
        <begin position="20"/>
        <end position="36"/>
    </location>
</feature>
<evidence type="ECO:0000313" key="2">
    <source>
        <dbReference type="EMBL" id="PWK31275.1"/>
    </source>
</evidence>
<protein>
    <submittedName>
        <fullName evidence="2">Uncharacterized protein</fullName>
    </submittedName>
</protein>
<feature type="region of interest" description="Disordered" evidence="1">
    <location>
        <begin position="20"/>
        <end position="42"/>
    </location>
</feature>
<accession>A0A316F3Y5</accession>
<feature type="compositionally biased region" description="Polar residues" evidence="1">
    <location>
        <begin position="134"/>
        <end position="147"/>
    </location>
</feature>
<dbReference type="RefSeq" id="WP_109585483.1">
    <property type="nucleotide sequence ID" value="NZ_QGGT01000010.1"/>
</dbReference>
<organism evidence="2 3">
    <name type="scientific">Cupriavidus plantarum</name>
    <dbReference type="NCBI Taxonomy" id="942865"/>
    <lineage>
        <taxon>Bacteria</taxon>
        <taxon>Pseudomonadati</taxon>
        <taxon>Pseudomonadota</taxon>
        <taxon>Betaproteobacteria</taxon>
        <taxon>Burkholderiales</taxon>
        <taxon>Burkholderiaceae</taxon>
        <taxon>Cupriavidus</taxon>
    </lineage>
</organism>
<dbReference type="AlphaFoldDB" id="A0A316F3Y5"/>
<gene>
    <name evidence="2" type="ORF">C7419_11013</name>
</gene>
<evidence type="ECO:0000256" key="1">
    <source>
        <dbReference type="SAM" id="MobiDB-lite"/>
    </source>
</evidence>
<comment type="caution">
    <text evidence="2">The sequence shown here is derived from an EMBL/GenBank/DDBJ whole genome shotgun (WGS) entry which is preliminary data.</text>
</comment>
<sequence>MDPISFEFVSVEEAKRILDGEAPRRESADWTERRDPQTMVPQKLSPGALRWLRELPAQARPLELFHGYPRIANQLAVLAANESALLAYLADLLIDRRGDRQGFPGNIAQELSRLNAYLMGMLPPEEHGADGADGQSSQSGHSGKTRN</sequence>
<proteinExistence type="predicted"/>
<reference evidence="2 3" key="1">
    <citation type="submission" date="2018-05" db="EMBL/GenBank/DDBJ databases">
        <title>Genomic Encyclopedia of Type Strains, Phase IV (KMG-V): Genome sequencing to study the core and pangenomes of soil and plant-associated prokaryotes.</title>
        <authorList>
            <person name="Whitman W."/>
        </authorList>
    </citation>
    <scope>NUCLEOTIDE SEQUENCE [LARGE SCALE GENOMIC DNA]</scope>
    <source>
        <strain evidence="2 3">SLV-132</strain>
    </source>
</reference>